<dbReference type="InterPro" id="IPR016164">
    <property type="entry name" value="FAD-linked_Oxase-like_C"/>
</dbReference>
<accession>A0A0N4U2K0</accession>
<gene>
    <name evidence="11" type="ORF">DME_LOCUS5270</name>
</gene>
<dbReference type="Gene3D" id="1.10.45.10">
    <property type="entry name" value="Vanillyl-alcohol Oxidase, Chain A, domain 4"/>
    <property type="match status" value="1"/>
</dbReference>
<dbReference type="OrthoDB" id="5332616at2759"/>
<evidence type="ECO:0000256" key="2">
    <source>
        <dbReference type="ARBA" id="ARBA00008000"/>
    </source>
</evidence>
<evidence type="ECO:0000313" key="11">
    <source>
        <dbReference type="EMBL" id="VDN55297.1"/>
    </source>
</evidence>
<dbReference type="Gene3D" id="3.30.70.2190">
    <property type="match status" value="1"/>
</dbReference>
<dbReference type="PROSITE" id="PS51387">
    <property type="entry name" value="FAD_PCMH"/>
    <property type="match status" value="1"/>
</dbReference>
<dbReference type="InterPro" id="IPR016169">
    <property type="entry name" value="FAD-bd_PCMH_sub2"/>
</dbReference>
<comment type="function">
    <text evidence="8">Catalyzes the oxidation of D-2-hydroxyglutarate (D-2-HG) to alpha-ketoglutarate. Also catalyzes the oxidation of other D-2-hydroxyacids, such as D-malate (D-MAL) and D-lactate (D-LAC). Exhibits high activities towards D-2-HG and D-MAL but a very weak activity towards D-LAC.</text>
</comment>
<evidence type="ECO:0000256" key="1">
    <source>
        <dbReference type="ARBA" id="ARBA00001974"/>
    </source>
</evidence>
<evidence type="ECO:0000256" key="4">
    <source>
        <dbReference type="ARBA" id="ARBA00022827"/>
    </source>
</evidence>
<evidence type="ECO:0000256" key="3">
    <source>
        <dbReference type="ARBA" id="ARBA00022630"/>
    </source>
</evidence>
<dbReference type="InterPro" id="IPR036318">
    <property type="entry name" value="FAD-bd_PCMH-like_sf"/>
</dbReference>
<dbReference type="InterPro" id="IPR016171">
    <property type="entry name" value="Vanillyl_alc_oxidase_C-sub2"/>
</dbReference>
<comment type="similarity">
    <text evidence="2">Belongs to the FAD-binding oxidoreductase/transferase type 4 family.</text>
</comment>
<evidence type="ECO:0000256" key="8">
    <source>
        <dbReference type="ARBA" id="ARBA00045410"/>
    </source>
</evidence>
<dbReference type="FunFam" id="3.30.70.2190:FF:000001">
    <property type="entry name" value="D-2-hydroxyglutarate dehydrogenase mitochondrial"/>
    <property type="match status" value="1"/>
</dbReference>
<protein>
    <recommendedName>
        <fullName evidence="7">D-2-hydroxyglutarate dehydrogenase, mitochondrial</fullName>
        <ecNumber evidence="6">1.1.99.39</ecNumber>
    </recommendedName>
</protein>
<dbReference type="Gene3D" id="3.30.465.10">
    <property type="match status" value="1"/>
</dbReference>
<reference evidence="11 13" key="2">
    <citation type="submission" date="2018-11" db="EMBL/GenBank/DDBJ databases">
        <authorList>
            <consortium name="Pathogen Informatics"/>
        </authorList>
    </citation>
    <scope>NUCLEOTIDE SEQUENCE [LARGE SCALE GENOMIC DNA]</scope>
</reference>
<comment type="catalytic activity">
    <reaction evidence="9">
        <text>(R)-malate + A = oxaloacetate + AH2</text>
        <dbReference type="Rhea" id="RHEA:67460"/>
        <dbReference type="ChEBI" id="CHEBI:13193"/>
        <dbReference type="ChEBI" id="CHEBI:15588"/>
        <dbReference type="ChEBI" id="CHEBI:16452"/>
        <dbReference type="ChEBI" id="CHEBI:17499"/>
    </reaction>
    <physiologicalReaction direction="left-to-right" evidence="9">
        <dbReference type="Rhea" id="RHEA:67461"/>
    </physiologicalReaction>
</comment>
<comment type="cofactor">
    <cofactor evidence="1">
        <name>FAD</name>
        <dbReference type="ChEBI" id="CHEBI:57692"/>
    </cofactor>
</comment>
<dbReference type="EMBL" id="UYYG01001152">
    <property type="protein sequence ID" value="VDN55297.1"/>
    <property type="molecule type" value="Genomic_DNA"/>
</dbReference>
<dbReference type="Proteomes" id="UP000038040">
    <property type="component" value="Unplaced"/>
</dbReference>
<name>A0A0N4U2K0_DRAME</name>
<dbReference type="Gene3D" id="3.30.43.10">
    <property type="entry name" value="Uridine Diphospho-n-acetylenolpyruvylglucosamine Reductase, domain 2"/>
    <property type="match status" value="1"/>
</dbReference>
<keyword evidence="13" id="KW-1185">Reference proteome</keyword>
<dbReference type="GO" id="GO:0051990">
    <property type="term" value="F:(R)-2-hydroxyglutarate dehydrogenase activity"/>
    <property type="evidence" value="ECO:0007669"/>
    <property type="project" value="UniProtKB-EC"/>
</dbReference>
<dbReference type="GO" id="GO:0071949">
    <property type="term" value="F:FAD binding"/>
    <property type="evidence" value="ECO:0007669"/>
    <property type="project" value="InterPro"/>
</dbReference>
<dbReference type="AlphaFoldDB" id="A0A0N4U2K0"/>
<evidence type="ECO:0000256" key="6">
    <source>
        <dbReference type="ARBA" id="ARBA00039003"/>
    </source>
</evidence>
<keyword evidence="4" id="KW-0274">FAD</keyword>
<evidence type="ECO:0000313" key="12">
    <source>
        <dbReference type="Proteomes" id="UP000038040"/>
    </source>
</evidence>
<dbReference type="Pfam" id="PF01565">
    <property type="entry name" value="FAD_binding_4"/>
    <property type="match status" value="1"/>
</dbReference>
<dbReference type="InterPro" id="IPR004113">
    <property type="entry name" value="FAD-bd_oxidored_4_C"/>
</dbReference>
<dbReference type="FunFam" id="3.30.70.2740:FF:000002">
    <property type="entry name" value="D-2-hydroxyglutarate dehydrogenase mitochondrial"/>
    <property type="match status" value="1"/>
</dbReference>
<evidence type="ECO:0000313" key="13">
    <source>
        <dbReference type="Proteomes" id="UP000274756"/>
    </source>
</evidence>
<dbReference type="FunFam" id="3.30.43.10:FF:000011">
    <property type="entry name" value="D-lactate dehydrogenase (Cytochrome)"/>
    <property type="match status" value="1"/>
</dbReference>
<dbReference type="PANTHER" id="PTHR43716:SF1">
    <property type="entry name" value="D-2-HYDROXYGLUTARATE DEHYDROGENASE, MITOCHONDRIAL"/>
    <property type="match status" value="1"/>
</dbReference>
<evidence type="ECO:0000256" key="7">
    <source>
        <dbReference type="ARBA" id="ARBA00039639"/>
    </source>
</evidence>
<evidence type="ECO:0000259" key="10">
    <source>
        <dbReference type="PROSITE" id="PS51387"/>
    </source>
</evidence>
<reference evidence="14" key="1">
    <citation type="submission" date="2017-02" db="UniProtKB">
        <authorList>
            <consortium name="WormBaseParasite"/>
        </authorList>
    </citation>
    <scope>IDENTIFICATION</scope>
</reference>
<dbReference type="InterPro" id="IPR016167">
    <property type="entry name" value="FAD-bd_PCMH_sub1"/>
</dbReference>
<dbReference type="WBParaSite" id="DME_0000091001-mRNA-1">
    <property type="protein sequence ID" value="DME_0000091001-mRNA-1"/>
    <property type="gene ID" value="DME_0000091001"/>
</dbReference>
<dbReference type="EC" id="1.1.99.39" evidence="6"/>
<keyword evidence="5" id="KW-0560">Oxidoreductase</keyword>
<evidence type="ECO:0000313" key="14">
    <source>
        <dbReference type="WBParaSite" id="DME_0000091001-mRNA-1"/>
    </source>
</evidence>
<dbReference type="SUPFAM" id="SSF56176">
    <property type="entry name" value="FAD-binding/transporter-associated domain-like"/>
    <property type="match status" value="1"/>
</dbReference>
<dbReference type="InterPro" id="IPR051264">
    <property type="entry name" value="FAD-oxidored/transferase_4"/>
</dbReference>
<dbReference type="InterPro" id="IPR016166">
    <property type="entry name" value="FAD-bd_PCMH"/>
</dbReference>
<dbReference type="PANTHER" id="PTHR43716">
    <property type="entry name" value="D-2-HYDROXYGLUTARATE DEHYDROGENASE, MITOCHONDRIAL"/>
    <property type="match status" value="1"/>
</dbReference>
<evidence type="ECO:0000256" key="9">
    <source>
        <dbReference type="ARBA" id="ARBA00049267"/>
    </source>
</evidence>
<dbReference type="GO" id="GO:0005739">
    <property type="term" value="C:mitochondrion"/>
    <property type="evidence" value="ECO:0007669"/>
    <property type="project" value="TreeGrafter"/>
</dbReference>
<dbReference type="Gene3D" id="3.30.70.2740">
    <property type="match status" value="1"/>
</dbReference>
<dbReference type="Pfam" id="PF02913">
    <property type="entry name" value="FAD-oxidase_C"/>
    <property type="match status" value="1"/>
</dbReference>
<dbReference type="STRING" id="318479.A0A0N4U2K0"/>
<sequence length="498" mass="56423">MFFLGYRVINTRIYTRILVHTSANARLFSSYLPPRGDFSVLTDKDLSHFERIVGRTAVCTTGIDAYNTDWMKHYKGSSKCVLMPTNVHEVSEIIRHCYERRLAIVPQSGNTGLVGGSVPVYDEIILSLSKVKKIFDFDPQSGLLDCDAGFILEHINEKLIAYNYMMPYDLGAKGSCMVGGNLSTAAGGIRFMRFGPIHSYLLGLEVVLPDKNGSIVNFGRKLRKDNTNLHIHHLFVGSEGQLGVITRVSLGAVIKPAITQVAMLGVMNFADCCQILSNARKYLGEILSAFELMDLDSMKSLRDNESLQNVFCSDPPFTILIETLGSDEEHDHQKMDRFLNEVLDKNLAIDGIQAKSIEEIDYIWKLRETISLSLMRDGYVYKHDISLPLEYFYKITEVIREKVKSQATRVVAFGHMGDGNLHLNVTSSEYKEEIYNRLYPFLYEWVVKHGGSISAEHGIGRLKKPYMVFGKMSTCLRLSKELKTFFDPRHILSPYKMF</sequence>
<feature type="domain" description="FAD-binding PCMH-type" evidence="10">
    <location>
        <begin position="74"/>
        <end position="255"/>
    </location>
</feature>
<dbReference type="InterPro" id="IPR006094">
    <property type="entry name" value="Oxid_FAD_bind_N"/>
</dbReference>
<evidence type="ECO:0000256" key="5">
    <source>
        <dbReference type="ARBA" id="ARBA00023002"/>
    </source>
</evidence>
<keyword evidence="3" id="KW-0285">Flavoprotein</keyword>
<dbReference type="SUPFAM" id="SSF55103">
    <property type="entry name" value="FAD-linked oxidases, C-terminal domain"/>
    <property type="match status" value="1"/>
</dbReference>
<organism evidence="12 14">
    <name type="scientific">Dracunculus medinensis</name>
    <name type="common">Guinea worm</name>
    <dbReference type="NCBI Taxonomy" id="318479"/>
    <lineage>
        <taxon>Eukaryota</taxon>
        <taxon>Metazoa</taxon>
        <taxon>Ecdysozoa</taxon>
        <taxon>Nematoda</taxon>
        <taxon>Chromadorea</taxon>
        <taxon>Rhabditida</taxon>
        <taxon>Spirurina</taxon>
        <taxon>Dracunculoidea</taxon>
        <taxon>Dracunculidae</taxon>
        <taxon>Dracunculus</taxon>
    </lineage>
</organism>
<dbReference type="Proteomes" id="UP000274756">
    <property type="component" value="Unassembled WGS sequence"/>
</dbReference>
<proteinExistence type="inferred from homology"/>